<dbReference type="InParanoid" id="A7S7A3"/>
<dbReference type="InterPro" id="IPR006553">
    <property type="entry name" value="Leu-rich_rpt_Cys-con_subtyp"/>
</dbReference>
<dbReference type="InterPro" id="IPR032675">
    <property type="entry name" value="LRR_dom_sf"/>
</dbReference>
<evidence type="ECO:0000313" key="1">
    <source>
        <dbReference type="EMBL" id="EDO40357.1"/>
    </source>
</evidence>
<dbReference type="SMART" id="SM00367">
    <property type="entry name" value="LRR_CC"/>
    <property type="match status" value="4"/>
</dbReference>
<dbReference type="SUPFAM" id="SSF52047">
    <property type="entry name" value="RNI-like"/>
    <property type="match status" value="1"/>
</dbReference>
<dbReference type="HOGENOM" id="CLU_1745185_0_0_1"/>
<dbReference type="Gene3D" id="3.80.10.10">
    <property type="entry name" value="Ribonuclease Inhibitor"/>
    <property type="match status" value="1"/>
</dbReference>
<reference evidence="1 2" key="1">
    <citation type="journal article" date="2007" name="Science">
        <title>Sea anemone genome reveals ancestral eumetazoan gene repertoire and genomic organization.</title>
        <authorList>
            <person name="Putnam N.H."/>
            <person name="Srivastava M."/>
            <person name="Hellsten U."/>
            <person name="Dirks B."/>
            <person name="Chapman J."/>
            <person name="Salamov A."/>
            <person name="Terry A."/>
            <person name="Shapiro H."/>
            <person name="Lindquist E."/>
            <person name="Kapitonov V.V."/>
            <person name="Jurka J."/>
            <person name="Genikhovich G."/>
            <person name="Grigoriev I.V."/>
            <person name="Lucas S.M."/>
            <person name="Steele R.E."/>
            <person name="Finnerty J.R."/>
            <person name="Technau U."/>
            <person name="Martindale M.Q."/>
            <person name="Rokhsar D.S."/>
        </authorList>
    </citation>
    <scope>NUCLEOTIDE SEQUENCE [LARGE SCALE GENOMIC DNA]</scope>
    <source>
        <strain evidence="2">CH2 X CH6</strain>
    </source>
</reference>
<name>A7S7A3_NEMVE</name>
<dbReference type="STRING" id="45351.A7S7A3"/>
<accession>A7S7A3</accession>
<gene>
    <name evidence="1" type="ORF">NEMVEDRAFT_v1g107367</name>
</gene>
<dbReference type="AlphaFoldDB" id="A7S7A3"/>
<sequence>MQQLVILDCTNCDTITDEVLAKVGQSCPLLESVCLNGYECFQCYSWKNIRLEEIDISACAQLTHVGLISLVSRMHSLRYLNLSYCGVGRAVTDEVLLEMATQRSCMNLEMLDVRWSLTLTPDALFTLAQAAPFLKCLGVYQSSNISPAAM</sequence>
<feature type="non-terminal residue" evidence="1">
    <location>
        <position position="150"/>
    </location>
</feature>
<proteinExistence type="predicted"/>
<keyword evidence="2" id="KW-1185">Reference proteome</keyword>
<dbReference type="EMBL" id="DS469592">
    <property type="protein sequence ID" value="EDO40357.1"/>
    <property type="molecule type" value="Genomic_DNA"/>
</dbReference>
<dbReference type="PhylomeDB" id="A7S7A3"/>
<dbReference type="PANTHER" id="PTHR13318">
    <property type="entry name" value="PARTNER OF PAIRED, ISOFORM B-RELATED"/>
    <property type="match status" value="1"/>
</dbReference>
<organism evidence="1 2">
    <name type="scientific">Nematostella vectensis</name>
    <name type="common">Starlet sea anemone</name>
    <dbReference type="NCBI Taxonomy" id="45351"/>
    <lineage>
        <taxon>Eukaryota</taxon>
        <taxon>Metazoa</taxon>
        <taxon>Cnidaria</taxon>
        <taxon>Anthozoa</taxon>
        <taxon>Hexacorallia</taxon>
        <taxon>Actiniaria</taxon>
        <taxon>Edwardsiidae</taxon>
        <taxon>Nematostella</taxon>
    </lineage>
</organism>
<evidence type="ECO:0000313" key="2">
    <source>
        <dbReference type="Proteomes" id="UP000001593"/>
    </source>
</evidence>
<protein>
    <submittedName>
        <fullName evidence="1">Uncharacterized protein</fullName>
    </submittedName>
</protein>
<dbReference type="Proteomes" id="UP000001593">
    <property type="component" value="Unassembled WGS sequence"/>
</dbReference>